<evidence type="ECO:0000256" key="4">
    <source>
        <dbReference type="ARBA" id="ARBA00022692"/>
    </source>
</evidence>
<feature type="transmembrane region" description="Helical" evidence="7">
    <location>
        <begin position="380"/>
        <end position="407"/>
    </location>
</feature>
<dbReference type="EMBL" id="JACJLA010000010">
    <property type="protein sequence ID" value="MBM6912935.1"/>
    <property type="molecule type" value="Genomic_DNA"/>
</dbReference>
<comment type="subcellular location">
    <subcellularLocation>
        <location evidence="1">Endomembrane system</location>
        <topology evidence="1">Multi-pass membrane protein</topology>
    </subcellularLocation>
</comment>
<dbReference type="PANTHER" id="PTHR43337">
    <property type="entry name" value="XANTHINE/URACIL PERMEASE C887.17-RELATED"/>
    <property type="match status" value="1"/>
</dbReference>
<proteinExistence type="inferred from homology"/>
<comment type="similarity">
    <text evidence="2">Belongs to the nucleobase:cation symporter-2 (NCS2) (TC 2.A.40) family. Azg-like subfamily.</text>
</comment>
<evidence type="ECO:0000256" key="5">
    <source>
        <dbReference type="ARBA" id="ARBA00022989"/>
    </source>
</evidence>
<dbReference type="InterPro" id="IPR045018">
    <property type="entry name" value="Azg-like"/>
</dbReference>
<evidence type="ECO:0000256" key="6">
    <source>
        <dbReference type="ARBA" id="ARBA00023136"/>
    </source>
</evidence>
<evidence type="ECO:0000256" key="2">
    <source>
        <dbReference type="ARBA" id="ARBA00005697"/>
    </source>
</evidence>
<dbReference type="Proteomes" id="UP000707138">
    <property type="component" value="Unassembled WGS sequence"/>
</dbReference>
<feature type="transmembrane region" description="Helical" evidence="7">
    <location>
        <begin position="105"/>
        <end position="127"/>
    </location>
</feature>
<keyword evidence="5 7" id="KW-1133">Transmembrane helix</keyword>
<gene>
    <name evidence="8" type="ORF">H6A01_06305</name>
</gene>
<dbReference type="InterPro" id="IPR006043">
    <property type="entry name" value="NCS2"/>
</dbReference>
<feature type="transmembrane region" description="Helical" evidence="7">
    <location>
        <begin position="324"/>
        <end position="342"/>
    </location>
</feature>
<evidence type="ECO:0000256" key="1">
    <source>
        <dbReference type="ARBA" id="ARBA00004127"/>
    </source>
</evidence>
<feature type="transmembrane region" description="Helical" evidence="7">
    <location>
        <begin position="202"/>
        <end position="221"/>
    </location>
</feature>
<sequence length="437" mass="46166">MSQQEQTAIWDKLFKVKERQSTVMRELFAGCTSFLCVAYILAVNPIILGEAGMDMGAVFTATAVSAFIMTLVLSLYANAPFVGVAGMGINAFLAYTVVVQMGHSFMFALTAQLLSGLIFLLIAVTPFKDLLFNAIPQNIKLAVTAGIGLFITMIGLGSSGIIVATPGTMVGIGSLHNPAVLITLIGIILIAVFTARQVKGGIFLAVIICTCLAWGIGLTQLPDKVVAVPPSMGPVMGKFAWDEVMQADMLFVTFTFLFVNLFNVVGVTIGLTDQVKVFGEESRKTNGRSMAAAALGTVVASLLGTSAHIVAVESAAGIAEGGRTGLTALTAAVLFLAALFFAPLLMIIPAAATAPVLIVVGLFMVTAVKGVDFEDISEGIPAFLTIIMMPFAYSIGIGIEWGLVSYVIIKVLTRKHKDISLIMYVLSLIFIGKELFM</sequence>
<feature type="transmembrane region" description="Helical" evidence="7">
    <location>
        <begin position="55"/>
        <end position="76"/>
    </location>
</feature>
<feature type="transmembrane region" description="Helical" evidence="7">
    <location>
        <begin position="249"/>
        <end position="271"/>
    </location>
</feature>
<evidence type="ECO:0000256" key="7">
    <source>
        <dbReference type="SAM" id="Phobius"/>
    </source>
</evidence>
<reference evidence="8 9" key="1">
    <citation type="journal article" date="2021" name="Sci. Rep.">
        <title>The distribution of antibiotic resistance genes in chicken gut microbiota commensals.</title>
        <authorList>
            <person name="Juricova H."/>
            <person name="Matiasovicova J."/>
            <person name="Kubasova T."/>
            <person name="Cejkova D."/>
            <person name="Rychlik I."/>
        </authorList>
    </citation>
    <scope>NUCLEOTIDE SEQUENCE [LARGE SCALE GENOMIC DNA]</scope>
    <source>
        <strain evidence="8 9">An537</strain>
    </source>
</reference>
<feature type="transmembrane region" description="Helical" evidence="7">
    <location>
        <begin position="81"/>
        <end position="99"/>
    </location>
</feature>
<name>A0ABS2GGH4_9FIRM</name>
<evidence type="ECO:0000313" key="9">
    <source>
        <dbReference type="Proteomes" id="UP000707138"/>
    </source>
</evidence>
<keyword evidence="9" id="KW-1185">Reference proteome</keyword>
<accession>A0ABS2GGH4</accession>
<dbReference type="PANTHER" id="PTHR43337:SF1">
    <property type="entry name" value="XANTHINE_URACIL PERMEASE C887.17-RELATED"/>
    <property type="match status" value="1"/>
</dbReference>
<feature type="transmembrane region" description="Helical" evidence="7">
    <location>
        <begin position="139"/>
        <end position="163"/>
    </location>
</feature>
<feature type="transmembrane region" description="Helical" evidence="7">
    <location>
        <begin position="27"/>
        <end position="49"/>
    </location>
</feature>
<feature type="transmembrane region" description="Helical" evidence="7">
    <location>
        <begin position="175"/>
        <end position="195"/>
    </location>
</feature>
<organism evidence="8 9">
    <name type="scientific">Veillonella magna</name>
    <dbReference type="NCBI Taxonomy" id="464322"/>
    <lineage>
        <taxon>Bacteria</taxon>
        <taxon>Bacillati</taxon>
        <taxon>Bacillota</taxon>
        <taxon>Negativicutes</taxon>
        <taxon>Veillonellales</taxon>
        <taxon>Veillonellaceae</taxon>
        <taxon>Veillonella</taxon>
    </lineage>
</organism>
<keyword evidence="4 7" id="KW-0812">Transmembrane</keyword>
<keyword evidence="3" id="KW-0813">Transport</keyword>
<protein>
    <submittedName>
        <fullName evidence="8">NCS2 family permease</fullName>
    </submittedName>
</protein>
<dbReference type="Pfam" id="PF00860">
    <property type="entry name" value="Xan_ur_permease"/>
    <property type="match status" value="1"/>
</dbReference>
<keyword evidence="6 7" id="KW-0472">Membrane</keyword>
<comment type="caution">
    <text evidence="8">The sequence shown here is derived from an EMBL/GenBank/DDBJ whole genome shotgun (WGS) entry which is preliminary data.</text>
</comment>
<feature type="transmembrane region" description="Helical" evidence="7">
    <location>
        <begin position="292"/>
        <end position="312"/>
    </location>
</feature>
<feature type="transmembrane region" description="Helical" evidence="7">
    <location>
        <begin position="347"/>
        <end position="368"/>
    </location>
</feature>
<evidence type="ECO:0000313" key="8">
    <source>
        <dbReference type="EMBL" id="MBM6912935.1"/>
    </source>
</evidence>
<evidence type="ECO:0000256" key="3">
    <source>
        <dbReference type="ARBA" id="ARBA00022448"/>
    </source>
</evidence>